<feature type="region of interest" description="Disordered" evidence="1">
    <location>
        <begin position="155"/>
        <end position="278"/>
    </location>
</feature>
<name>A0A140KM57_9BASI</name>
<feature type="compositionally biased region" description="Polar residues" evidence="1">
    <location>
        <begin position="221"/>
        <end position="246"/>
    </location>
</feature>
<gene>
    <name evidence="2" type="ORF">SPSC_00314</name>
</gene>
<organism evidence="2">
    <name type="scientific">Sporisorium scitamineum</name>
    <dbReference type="NCBI Taxonomy" id="49012"/>
    <lineage>
        <taxon>Eukaryota</taxon>
        <taxon>Fungi</taxon>
        <taxon>Dikarya</taxon>
        <taxon>Basidiomycota</taxon>
        <taxon>Ustilaginomycotina</taxon>
        <taxon>Ustilaginomycetes</taxon>
        <taxon>Ustilaginales</taxon>
        <taxon>Ustilaginaceae</taxon>
        <taxon>Sporisorium</taxon>
    </lineage>
</organism>
<feature type="region of interest" description="Disordered" evidence="1">
    <location>
        <begin position="51"/>
        <end position="112"/>
    </location>
</feature>
<accession>A0A140KM57</accession>
<feature type="region of interest" description="Disordered" evidence="1">
    <location>
        <begin position="446"/>
        <end position="471"/>
    </location>
</feature>
<feature type="region of interest" description="Disordered" evidence="1">
    <location>
        <begin position="526"/>
        <end position="634"/>
    </location>
</feature>
<dbReference type="AlphaFoldDB" id="A0A140KM57"/>
<feature type="compositionally biased region" description="Low complexity" evidence="1">
    <location>
        <begin position="676"/>
        <end position="686"/>
    </location>
</feature>
<sequence length="746" mass="77694">MGVSSTARLPSLGAQSIPPLFSHLQHTSNAKVVARWSITIRSFRAVPVPTNAWPSSNQYDSPSSSALSDDAPQNTASNLGPTSGSSHQAGLPGNATSSGGGAGSSVSGAPPLTKPRTMWQVWLSDHPGVLFVVVEDTGRPSRAKVWRDWEISTKKWRKQRRQEIKARKKQETQKEGEHAQTQLVDETGGMEGRTNQSDGKTAVQTDTSEQDKAEPMDVDPATSSTVASTIQTDGKSTAAQAHSNVEASELQAEAVPDVTESIEQEPIETAGPKPKLRLPSHTRYTVSAVTSSMSSMLTGLNLPPPHGAPVGTAGPGAWVPRGAAVSIEGLVLEINSQSLNALPGISPALASLSTTDDAALISSNSGGSSGGAGVDWRVRVGSVMGGGGRSAGAIVEAEFLPASTLLPTSKFMHDFLLSLFPPGLVPMPPPAASMPAPGVPTINSLRGTAAPSRAGSATGTPRDHHATLGAAPAANGNAAGVGALASASGFSYTIGGAAGTAVAPPNRNFNIPVVSDQLWEEVVPRSGESWRKRIAKRSQQMRLSARAQRRKRNNAATASAKQIGPSIQNATKQSNGDTDAFAWRTLGSEDEAETTAPSRTNGEEKQDDSDDALSSSDSEAEPTLISSSAAMPVPGVLTGTAVTMQQMDEDDDDDDDDDDRPLGAPIWSSTANRNPSASNTTNAPAVAAPKTVKKEDATVQLLFQGLRPDVDEAGSSSEQDGWTAGVERGRRIAFQYVQMLRAEGII</sequence>
<feature type="compositionally biased region" description="Basic and acidic residues" evidence="1">
    <location>
        <begin position="161"/>
        <end position="178"/>
    </location>
</feature>
<feature type="compositionally biased region" description="Polar residues" evidence="1">
    <location>
        <begin position="193"/>
        <end position="207"/>
    </location>
</feature>
<feature type="compositionally biased region" description="Acidic residues" evidence="1">
    <location>
        <begin position="647"/>
        <end position="659"/>
    </location>
</feature>
<reference evidence="2" key="1">
    <citation type="submission" date="2014-06" db="EMBL/GenBank/DDBJ databases">
        <authorList>
            <person name="Ju J."/>
            <person name="Zhang J."/>
        </authorList>
    </citation>
    <scope>NUCLEOTIDE SEQUENCE</scope>
    <source>
        <strain evidence="2">SscI8</strain>
    </source>
</reference>
<feature type="compositionally biased region" description="Polar residues" evidence="1">
    <location>
        <begin position="73"/>
        <end position="88"/>
    </location>
</feature>
<proteinExistence type="predicted"/>
<feature type="compositionally biased region" description="Polar residues" evidence="1">
    <location>
        <begin position="565"/>
        <end position="577"/>
    </location>
</feature>
<feature type="compositionally biased region" description="Low complexity" evidence="1">
    <location>
        <begin position="55"/>
        <end position="72"/>
    </location>
</feature>
<evidence type="ECO:0000256" key="1">
    <source>
        <dbReference type="SAM" id="MobiDB-lite"/>
    </source>
</evidence>
<dbReference type="EMBL" id="LK056652">
    <property type="protein sequence ID" value="CDR87188.1"/>
    <property type="molecule type" value="Genomic_DNA"/>
</dbReference>
<evidence type="ECO:0000313" key="2">
    <source>
        <dbReference type="EMBL" id="CDR87188.1"/>
    </source>
</evidence>
<protein>
    <submittedName>
        <fullName evidence="2">Uncharacterized protein</fullName>
    </submittedName>
</protein>
<feature type="region of interest" description="Disordered" evidence="1">
    <location>
        <begin position="647"/>
        <end position="686"/>
    </location>
</feature>
<dbReference type="OrthoDB" id="2536675at2759"/>